<evidence type="ECO:0000256" key="2">
    <source>
        <dbReference type="SAM" id="MobiDB-lite"/>
    </source>
</evidence>
<dbReference type="InterPro" id="IPR056884">
    <property type="entry name" value="NPHP3-like_N"/>
</dbReference>
<dbReference type="PANTHER" id="PTHR10039">
    <property type="entry name" value="AMELOGENIN"/>
    <property type="match status" value="1"/>
</dbReference>
<dbReference type="SUPFAM" id="SSF52540">
    <property type="entry name" value="P-loop containing nucleoside triphosphate hydrolases"/>
    <property type="match status" value="1"/>
</dbReference>
<feature type="domain" description="Nephrocystin 3-like N-terminal" evidence="3">
    <location>
        <begin position="420"/>
        <end position="597"/>
    </location>
</feature>
<name>A0AAJ0BQ02_9PEZI</name>
<evidence type="ECO:0000313" key="4">
    <source>
        <dbReference type="EMBL" id="KAK1759936.1"/>
    </source>
</evidence>
<feature type="region of interest" description="Disordered" evidence="2">
    <location>
        <begin position="944"/>
        <end position="963"/>
    </location>
</feature>
<gene>
    <name evidence="4" type="ORF">QBC47DRAFT_338452</name>
</gene>
<evidence type="ECO:0000256" key="1">
    <source>
        <dbReference type="ARBA" id="ARBA00022737"/>
    </source>
</evidence>
<dbReference type="Proteomes" id="UP001239445">
    <property type="component" value="Unassembled WGS sequence"/>
</dbReference>
<dbReference type="SUPFAM" id="SSF53474">
    <property type="entry name" value="alpha/beta-Hydrolases"/>
    <property type="match status" value="1"/>
</dbReference>
<feature type="region of interest" description="Disordered" evidence="2">
    <location>
        <begin position="1049"/>
        <end position="1087"/>
    </location>
</feature>
<keyword evidence="1" id="KW-0677">Repeat</keyword>
<keyword evidence="5" id="KW-1185">Reference proteome</keyword>
<protein>
    <recommendedName>
        <fullName evidence="3">Nephrocystin 3-like N-terminal domain-containing protein</fullName>
    </recommendedName>
</protein>
<accession>A0AAJ0BQ02</accession>
<evidence type="ECO:0000259" key="3">
    <source>
        <dbReference type="Pfam" id="PF24883"/>
    </source>
</evidence>
<dbReference type="InterPro" id="IPR027417">
    <property type="entry name" value="P-loop_NTPase"/>
</dbReference>
<feature type="region of interest" description="Disordered" evidence="2">
    <location>
        <begin position="880"/>
        <end position="908"/>
    </location>
</feature>
<dbReference type="Pfam" id="PF24883">
    <property type="entry name" value="NPHP3_N"/>
    <property type="match status" value="1"/>
</dbReference>
<dbReference type="EMBL" id="MU839828">
    <property type="protein sequence ID" value="KAK1759936.1"/>
    <property type="molecule type" value="Genomic_DNA"/>
</dbReference>
<reference evidence="4" key="1">
    <citation type="submission" date="2023-06" db="EMBL/GenBank/DDBJ databases">
        <title>Genome-scale phylogeny and comparative genomics of the fungal order Sordariales.</title>
        <authorList>
            <consortium name="Lawrence Berkeley National Laboratory"/>
            <person name="Hensen N."/>
            <person name="Bonometti L."/>
            <person name="Westerberg I."/>
            <person name="Brannstrom I.O."/>
            <person name="Guillou S."/>
            <person name="Cros-Aarteil S."/>
            <person name="Calhoun S."/>
            <person name="Haridas S."/>
            <person name="Kuo A."/>
            <person name="Mondo S."/>
            <person name="Pangilinan J."/>
            <person name="Riley R."/>
            <person name="Labutti K."/>
            <person name="Andreopoulos B."/>
            <person name="Lipzen A."/>
            <person name="Chen C."/>
            <person name="Yanf M."/>
            <person name="Daum C."/>
            <person name="Ng V."/>
            <person name="Clum A."/>
            <person name="Steindorff A."/>
            <person name="Ohm R."/>
            <person name="Martin F."/>
            <person name="Silar P."/>
            <person name="Natvig D."/>
            <person name="Lalanne C."/>
            <person name="Gautier V."/>
            <person name="Ament-Velasquez S.L."/>
            <person name="Kruys A."/>
            <person name="Hutchinson M.I."/>
            <person name="Powell A.J."/>
            <person name="Barry K."/>
            <person name="Miller A.N."/>
            <person name="Grigoriev I.V."/>
            <person name="Debuchy R."/>
            <person name="Gladieux P."/>
            <person name="Thoren M.H."/>
            <person name="Johannesson H."/>
        </authorList>
    </citation>
    <scope>NUCLEOTIDE SEQUENCE</scope>
    <source>
        <strain evidence="4">PSN4</strain>
    </source>
</reference>
<dbReference type="InterPro" id="IPR029058">
    <property type="entry name" value="AB_hydrolase_fold"/>
</dbReference>
<organism evidence="4 5">
    <name type="scientific">Echria macrotheca</name>
    <dbReference type="NCBI Taxonomy" id="438768"/>
    <lineage>
        <taxon>Eukaryota</taxon>
        <taxon>Fungi</taxon>
        <taxon>Dikarya</taxon>
        <taxon>Ascomycota</taxon>
        <taxon>Pezizomycotina</taxon>
        <taxon>Sordariomycetes</taxon>
        <taxon>Sordariomycetidae</taxon>
        <taxon>Sordariales</taxon>
        <taxon>Schizotheciaceae</taxon>
        <taxon>Echria</taxon>
    </lineage>
</organism>
<dbReference type="Gene3D" id="3.40.50.300">
    <property type="entry name" value="P-loop containing nucleotide triphosphate hydrolases"/>
    <property type="match status" value="1"/>
</dbReference>
<evidence type="ECO:0000313" key="5">
    <source>
        <dbReference type="Proteomes" id="UP001239445"/>
    </source>
</evidence>
<feature type="compositionally biased region" description="Low complexity" evidence="2">
    <location>
        <begin position="1064"/>
        <end position="1085"/>
    </location>
</feature>
<feature type="region of interest" description="Disordered" evidence="2">
    <location>
        <begin position="52"/>
        <end position="86"/>
    </location>
</feature>
<feature type="region of interest" description="Disordered" evidence="2">
    <location>
        <begin position="93"/>
        <end position="112"/>
    </location>
</feature>
<dbReference type="Gene3D" id="3.40.50.1820">
    <property type="entry name" value="alpha/beta hydrolase"/>
    <property type="match status" value="1"/>
</dbReference>
<proteinExistence type="predicted"/>
<sequence>MVSNTMTYEISDAGISVVYEPREETPIVDVLFVHGLQGHPFKTWACPRAKSADPLPEPVASGSDARQRLRNILPRRSKRKSDEASLDDAMALEDDEPHPSVSPATQFRPAANAAGTRDASMIFWPADLLPKDCLNARVLVFGYDTHVTKFLSGPVNTSSIYSHSKNLLYALESGRPLQQPLIFVAHSLGGIVVKEMLTRAAVLAESKSRDIVRCTRAVIFLGTPHRGSPDLANLGETARCLVSALQFQTSSTVLDLLGLKTTDLERAQESFSALWQRYGFRVKTFQESLGLTGLKLGALGKKVVPEWSSLIGDHREHPETIAANHMDMCRFSGPESPGFRQVMAELCSICPSIPALTKPGPGLNINKRRRLSYTSESAACNSNPLFGLRALSQDEQRIIQSLSYPTLHSRRIGIAAPAGGTCEWLFDHPVYLDWLHGRKRQEFHGLLRLTGNPGAGKSVLMKEAFYRAAADSENLVAGFFFDGDRRPSEAASDKLFRSLLYQLLPNLLKSQSSDLQSGMLMQELKAVEDRAWDESGCRSIFRQIVLDYKGSQKMFIFIDGVDQCSAQVGQDCRSLAHFWRDLTTMANQKGIELNVCLSIRPWPSVSLANCPDILVHIFNSRGIASYAEGRLRPALAATESQWGILRSTITEKAAGIFLWAVVVVDQLMSRCENGQNFAHLMSHIDYLPTELERLYETSLQSIPRILREPATRMFSWAVFAQKPLRIHEWHHIMAFIQQPAPKSLAEWRNSGTFTDTDVQLEKRIRGLSRGLIEVRNAPTAGLFDQDTEIEAASVHAGAGSLNLEQGETRVVGLIHESFGRFYVNRGSSILGSDVLSVAGVKGHMHTAIMNTCLDYITIAELDALIAARAAVKAARAAVNQQRSQANGQANASLGTRDPSADTCPSPAATRNKKIIQISGFDAIQERFRESTGVNITSWIQGHSSFAEPSSSETTIQPPSTTGQSQVLEDYPALLSYVASKFFTHARLVESEGAATPAAIILRLLRVGWKRLALLKETIPLGTSLRGYSESIGLSTWVAYIDAIAPPGAGASSYEPRPTARRRGSSVASFGSAGSHLESSSSESKSIVVPGVLRGDDEDIPDCNGINYPWE</sequence>
<dbReference type="PANTHER" id="PTHR10039:SF5">
    <property type="entry name" value="NACHT DOMAIN-CONTAINING PROTEIN"/>
    <property type="match status" value="1"/>
</dbReference>
<comment type="caution">
    <text evidence="4">The sequence shown here is derived from an EMBL/GenBank/DDBJ whole genome shotgun (WGS) entry which is preliminary data.</text>
</comment>
<dbReference type="AlphaFoldDB" id="A0AAJ0BQ02"/>
<feature type="compositionally biased region" description="Polar residues" evidence="2">
    <location>
        <begin position="880"/>
        <end position="893"/>
    </location>
</feature>